<dbReference type="PROSITE" id="PS51782">
    <property type="entry name" value="LYSM"/>
    <property type="match status" value="1"/>
</dbReference>
<dbReference type="CDD" id="cd00118">
    <property type="entry name" value="LysM"/>
    <property type="match status" value="1"/>
</dbReference>
<evidence type="ECO:0000313" key="2">
    <source>
        <dbReference type="EMBL" id="SCZ86262.1"/>
    </source>
</evidence>
<dbReference type="OrthoDB" id="9765158at2"/>
<protein>
    <submittedName>
        <fullName evidence="2">LysM motif</fullName>
    </submittedName>
</protein>
<proteinExistence type="predicted"/>
<dbReference type="InterPro" id="IPR036779">
    <property type="entry name" value="LysM_dom_sf"/>
</dbReference>
<organism evidence="2 3">
    <name type="scientific">Nitrosomonas mobilis</name>
    <dbReference type="NCBI Taxonomy" id="51642"/>
    <lineage>
        <taxon>Bacteria</taxon>
        <taxon>Pseudomonadati</taxon>
        <taxon>Pseudomonadota</taxon>
        <taxon>Betaproteobacteria</taxon>
        <taxon>Nitrosomonadales</taxon>
        <taxon>Nitrosomonadaceae</taxon>
        <taxon>Nitrosomonas</taxon>
    </lineage>
</organism>
<dbReference type="Pfam" id="PF01476">
    <property type="entry name" value="LysM"/>
    <property type="match status" value="1"/>
</dbReference>
<evidence type="ECO:0000259" key="1">
    <source>
        <dbReference type="PROSITE" id="PS51782"/>
    </source>
</evidence>
<accession>A0A1G5SGM3</accession>
<dbReference type="PANTHER" id="PTHR34700:SF4">
    <property type="entry name" value="PHAGE-LIKE ELEMENT PBSX PROTEIN XKDP"/>
    <property type="match status" value="1"/>
</dbReference>
<gene>
    <name evidence="2" type="ORF">NSMM_500062</name>
</gene>
<dbReference type="AlphaFoldDB" id="A0A1G5SGM3"/>
<dbReference type="PANTHER" id="PTHR34700">
    <property type="entry name" value="POTASSIUM BINDING PROTEIN KBP"/>
    <property type="match status" value="1"/>
</dbReference>
<keyword evidence="3" id="KW-1185">Reference proteome</keyword>
<dbReference type="Gene3D" id="3.10.350.10">
    <property type="entry name" value="LysM domain"/>
    <property type="match status" value="1"/>
</dbReference>
<name>A0A1G5SGM3_9PROT</name>
<dbReference type="InterPro" id="IPR052196">
    <property type="entry name" value="Bact_Kbp"/>
</dbReference>
<dbReference type="SMART" id="SM00257">
    <property type="entry name" value="LysM"/>
    <property type="match status" value="1"/>
</dbReference>
<evidence type="ECO:0000313" key="3">
    <source>
        <dbReference type="Proteomes" id="UP000198729"/>
    </source>
</evidence>
<dbReference type="InterPro" id="IPR018392">
    <property type="entry name" value="LysM"/>
</dbReference>
<dbReference type="Proteomes" id="UP000198729">
    <property type="component" value="Unassembled WGS sequence"/>
</dbReference>
<dbReference type="RefSeq" id="WP_090287193.1">
    <property type="nucleotide sequence ID" value="NZ_FMWO01000059.1"/>
</dbReference>
<sequence>MRILTIITAILFTSLVSLSLANASEIKLRDNAPMRYVVTKGDTLWGIAARYLQDPWRWPDIWQMNRHDIANPHRIYPGDIIVIEKTAQGMRLRISGEKDTIRLSPRARPESLSAQAIPSIPADRIEPFLSKPLVVERNALDQMPAILGASDERVIFSTGDKVYVLDMPTDQGQKWQVFRSGKALLDPDAADHILGYEASYLGDVEITDFARISSGVVTHSVREILRGDRLVPTVASTIDDYFPHSPDFSITGRIISVYDGVNEIGENAIVVLNKGRLDAIEPGHVLAVYRKTQIRSHEGKWVDAPDERIGLVFVFRVFDRVAYALVVQSRRAIKVLDAVKAP</sequence>
<feature type="domain" description="LysM" evidence="1">
    <location>
        <begin position="34"/>
        <end position="83"/>
    </location>
</feature>
<dbReference type="EMBL" id="FMWO01000059">
    <property type="protein sequence ID" value="SCZ86262.1"/>
    <property type="molecule type" value="Genomic_DNA"/>
</dbReference>
<dbReference type="STRING" id="51642.NSMM_500062"/>
<reference evidence="2 3" key="1">
    <citation type="submission" date="2016-10" db="EMBL/GenBank/DDBJ databases">
        <authorList>
            <person name="de Groot N.N."/>
        </authorList>
    </citation>
    <scope>NUCLEOTIDE SEQUENCE [LARGE SCALE GENOMIC DNA]</scope>
    <source>
        <strain evidence="2">1</strain>
    </source>
</reference>
<dbReference type="SUPFAM" id="SSF54106">
    <property type="entry name" value="LysM domain"/>
    <property type="match status" value="1"/>
</dbReference>